<gene>
    <name evidence="10" type="ORF">CEE69_06305</name>
</gene>
<dbReference type="Pfam" id="PF03176">
    <property type="entry name" value="MMPL"/>
    <property type="match status" value="3"/>
</dbReference>
<feature type="transmembrane region" description="Helical" evidence="8">
    <location>
        <begin position="824"/>
        <end position="842"/>
    </location>
</feature>
<feature type="region of interest" description="Disordered" evidence="7">
    <location>
        <begin position="182"/>
        <end position="216"/>
    </location>
</feature>
<feature type="domain" description="Membrane transport protein MMPL" evidence="9">
    <location>
        <begin position="591"/>
        <end position="888"/>
    </location>
</feature>
<feature type="transmembrane region" description="Helical" evidence="8">
    <location>
        <begin position="557"/>
        <end position="575"/>
    </location>
</feature>
<dbReference type="RefSeq" id="WP_099259888.1">
    <property type="nucleotide sequence ID" value="NZ_NIZW01000003.1"/>
</dbReference>
<protein>
    <submittedName>
        <fullName evidence="10">Transporter</fullName>
    </submittedName>
</protein>
<dbReference type="OrthoDB" id="9782006at2"/>
<keyword evidence="4 8" id="KW-0812">Transmembrane</keyword>
<evidence type="ECO:0000313" key="11">
    <source>
        <dbReference type="Proteomes" id="UP000225740"/>
    </source>
</evidence>
<feature type="domain" description="Membrane transport protein MMPL" evidence="9">
    <location>
        <begin position="919"/>
        <end position="965"/>
    </location>
</feature>
<dbReference type="SUPFAM" id="SSF82866">
    <property type="entry name" value="Multidrug efflux transporter AcrB transmembrane domain"/>
    <property type="match status" value="2"/>
</dbReference>
<comment type="similarity">
    <text evidence="2">Belongs to the resistance-nodulation-cell division (RND) (TC 2.A.6) family. MmpL subfamily.</text>
</comment>
<feature type="transmembrane region" description="Helical" evidence="8">
    <location>
        <begin position="410"/>
        <end position="431"/>
    </location>
</feature>
<name>A0A2G1WBQ8_9BACT</name>
<dbReference type="Proteomes" id="UP000225740">
    <property type="component" value="Unassembled WGS sequence"/>
</dbReference>
<feature type="domain" description="Membrane transport protein MMPL" evidence="9">
    <location>
        <begin position="273"/>
        <end position="524"/>
    </location>
</feature>
<organism evidence="10 11">
    <name type="scientific">Rhodopirellula bahusiensis</name>
    <dbReference type="NCBI Taxonomy" id="2014065"/>
    <lineage>
        <taxon>Bacteria</taxon>
        <taxon>Pseudomonadati</taxon>
        <taxon>Planctomycetota</taxon>
        <taxon>Planctomycetia</taxon>
        <taxon>Pirellulales</taxon>
        <taxon>Pirellulaceae</taxon>
        <taxon>Rhodopirellula</taxon>
    </lineage>
</organism>
<comment type="caution">
    <text evidence="10">The sequence shown here is derived from an EMBL/GenBank/DDBJ whole genome shotgun (WGS) entry which is preliminary data.</text>
</comment>
<feature type="transmembrane region" description="Helical" evidence="8">
    <location>
        <begin position="788"/>
        <end position="812"/>
    </location>
</feature>
<evidence type="ECO:0000256" key="6">
    <source>
        <dbReference type="ARBA" id="ARBA00023136"/>
    </source>
</evidence>
<evidence type="ECO:0000256" key="8">
    <source>
        <dbReference type="SAM" id="Phobius"/>
    </source>
</evidence>
<evidence type="ECO:0000256" key="1">
    <source>
        <dbReference type="ARBA" id="ARBA00004651"/>
    </source>
</evidence>
<accession>A0A2G1WBQ8</accession>
<comment type="subcellular location">
    <subcellularLocation>
        <location evidence="1">Cell membrane</location>
        <topology evidence="1">Multi-pass membrane protein</topology>
    </subcellularLocation>
</comment>
<feature type="transmembrane region" description="Helical" evidence="8">
    <location>
        <begin position="12"/>
        <end position="30"/>
    </location>
</feature>
<dbReference type="PANTHER" id="PTHR33406:SF6">
    <property type="entry name" value="MEMBRANE PROTEIN YDGH-RELATED"/>
    <property type="match status" value="1"/>
</dbReference>
<feature type="transmembrane region" description="Helical" evidence="8">
    <location>
        <begin position="926"/>
        <end position="952"/>
    </location>
</feature>
<reference evidence="10 11" key="1">
    <citation type="submission" date="2017-06" db="EMBL/GenBank/DDBJ databases">
        <title>Description of Rhodopirellula bahusiensis sp. nov.</title>
        <authorList>
            <person name="Kizina J."/>
            <person name="Harder J."/>
        </authorList>
    </citation>
    <scope>NUCLEOTIDE SEQUENCE [LARGE SCALE GENOMIC DNA]</scope>
    <source>
        <strain evidence="10 11">SWK21</strain>
    </source>
</reference>
<dbReference type="GeneID" id="90607833"/>
<dbReference type="InterPro" id="IPR050545">
    <property type="entry name" value="Mycobact_MmpL"/>
</dbReference>
<feature type="transmembrane region" description="Helical" evidence="8">
    <location>
        <begin position="863"/>
        <end position="883"/>
    </location>
</feature>
<keyword evidence="6 8" id="KW-0472">Membrane</keyword>
<proteinExistence type="inferred from homology"/>
<evidence type="ECO:0000259" key="9">
    <source>
        <dbReference type="Pfam" id="PF03176"/>
    </source>
</evidence>
<evidence type="ECO:0000256" key="2">
    <source>
        <dbReference type="ARBA" id="ARBA00010157"/>
    </source>
</evidence>
<sequence length="974" mass="107654">MKTSATQRFSRQVIARAHWIVLGWVVFAVLCKAFSPSWKQVALDGDFEYLPATQTSVAGGKLLDEAFFGTRARSQMVVTLSRAEQDLTKTDRLVGLDLIRRLYHRLGEVAWQRAMQLRDSDEKDTSARWWNVATQAFDQAIEIDSQFYEALGDRVPETSPTPYEPRLAIAYWDRGNLLGSQTVDRPSVVPGPSPKNNDATEKSQPDEKPSAVSETTARVAEDLESALVLDSDLPMSVLPISKRPLKDWEPLLDIYSWEDRTLGSQLKTPRARLAVLTLSSELAATGNIELLEQLQEIVDQTVAYSHVYLTEEERAKSGSPELLVTGSAAIGGQTLSAARSAIQYTEWFTVVMILLLLAIVYRAPLLVAVPLFSIAVAVMVSTAAVTFLTQASQSGLVPGLDVQIYTTSRIFVVVILFGAGTDYCLFLIARLREEAAQSPWPVACRKALTQVSGALIGSAMTTIVGLGMLWFADFGKFHHTGPIIAVCLSIGLLVCMTLTPACLSLLGPKVFWPTSAGQVSREPRIQLISNRSVNDKDGSPGDWLWNWMAIQLTRRPMMTLLIGLALLLPPAWVGFQNERTVTYDISGQLSASASTRQGMRVLDREFGIGQLAPISVLMLSEQPMQEAQQKETLQTITQALYQTEGVTAVRHRNDPLGDFPPDREMSLLSSEAWRRRALQNHRLTQLHFVSSMPQYANRLIRMDVIIEEDPFSESAGNNLKQIEETIAEQTAALGQAGLNIDAYYAGTTPSIVDLREVTLSDTFRIKLAVIAAVFAVLVLVIRRVALSIYLIATVLLSYYTTLGLTYLFFRFWHGPTFPGLDWKLPIFLFVILVAVGQDYNVYLVTRILEEKRKLGSLAAVRRAVARTGGIITACGLVMAATFISMTASSWWPWITQSFAFLTSDDAASLGDQIAKQPTTLRGITELGFALGLGVLLDTLYVRTVLVPSFVVLHDRWRKSSSSQRFQRSNGSSIN</sequence>
<keyword evidence="11" id="KW-1185">Reference proteome</keyword>
<keyword evidence="5 8" id="KW-1133">Transmembrane helix</keyword>
<dbReference type="GO" id="GO:0005886">
    <property type="term" value="C:plasma membrane"/>
    <property type="evidence" value="ECO:0007669"/>
    <property type="project" value="UniProtKB-SubCell"/>
</dbReference>
<feature type="transmembrane region" description="Helical" evidence="8">
    <location>
        <begin position="451"/>
        <end position="471"/>
    </location>
</feature>
<evidence type="ECO:0000256" key="4">
    <source>
        <dbReference type="ARBA" id="ARBA00022692"/>
    </source>
</evidence>
<dbReference type="EMBL" id="NIZW01000003">
    <property type="protein sequence ID" value="PHQ36260.1"/>
    <property type="molecule type" value="Genomic_DNA"/>
</dbReference>
<evidence type="ECO:0000256" key="5">
    <source>
        <dbReference type="ARBA" id="ARBA00022989"/>
    </source>
</evidence>
<dbReference type="PANTHER" id="PTHR33406">
    <property type="entry name" value="MEMBRANE PROTEIN MJ1562-RELATED"/>
    <property type="match status" value="1"/>
</dbReference>
<dbReference type="AlphaFoldDB" id="A0A2G1WBQ8"/>
<evidence type="ECO:0000256" key="3">
    <source>
        <dbReference type="ARBA" id="ARBA00022475"/>
    </source>
</evidence>
<feature type="transmembrane region" description="Helical" evidence="8">
    <location>
        <begin position="344"/>
        <end position="361"/>
    </location>
</feature>
<dbReference type="InterPro" id="IPR004869">
    <property type="entry name" value="MMPL_dom"/>
</dbReference>
<feature type="transmembrane region" description="Helical" evidence="8">
    <location>
        <begin position="763"/>
        <end position="781"/>
    </location>
</feature>
<feature type="transmembrane region" description="Helical" evidence="8">
    <location>
        <begin position="483"/>
        <end position="506"/>
    </location>
</feature>
<keyword evidence="3" id="KW-1003">Cell membrane</keyword>
<feature type="compositionally biased region" description="Basic and acidic residues" evidence="7">
    <location>
        <begin position="198"/>
        <end position="209"/>
    </location>
</feature>
<dbReference type="Gene3D" id="1.20.1640.10">
    <property type="entry name" value="Multidrug efflux transporter AcrB transmembrane domain"/>
    <property type="match status" value="2"/>
</dbReference>
<evidence type="ECO:0000256" key="7">
    <source>
        <dbReference type="SAM" id="MobiDB-lite"/>
    </source>
</evidence>
<feature type="transmembrane region" description="Helical" evidence="8">
    <location>
        <begin position="368"/>
        <end position="390"/>
    </location>
</feature>
<evidence type="ECO:0000313" key="10">
    <source>
        <dbReference type="EMBL" id="PHQ36260.1"/>
    </source>
</evidence>